<feature type="domain" description="DSBA-like thioredoxin" evidence="1">
    <location>
        <begin position="13"/>
        <end position="218"/>
    </location>
</feature>
<dbReference type="InterPro" id="IPR001853">
    <property type="entry name" value="DSBA-like_thioredoxin_dom"/>
</dbReference>
<dbReference type="SUPFAM" id="SSF52833">
    <property type="entry name" value="Thioredoxin-like"/>
    <property type="match status" value="1"/>
</dbReference>
<dbReference type="Proteomes" id="UP001597380">
    <property type="component" value="Unassembled WGS sequence"/>
</dbReference>
<proteinExistence type="predicted"/>
<comment type="caution">
    <text evidence="2">The sequence shown here is derived from an EMBL/GenBank/DDBJ whole genome shotgun (WGS) entry which is preliminary data.</text>
</comment>
<accession>A0ABW4XPH7</accession>
<protein>
    <submittedName>
        <fullName evidence="2">DsbA family oxidoreductase</fullName>
    </submittedName>
</protein>
<dbReference type="PANTHER" id="PTHR13887">
    <property type="entry name" value="GLUTATHIONE S-TRANSFERASE KAPPA"/>
    <property type="match status" value="1"/>
</dbReference>
<name>A0ABW4XPH7_9GAMM</name>
<gene>
    <name evidence="2" type="ORF">ACFSJ3_13295</name>
</gene>
<dbReference type="Pfam" id="PF01323">
    <property type="entry name" value="DSBA"/>
    <property type="match status" value="1"/>
</dbReference>
<dbReference type="Gene3D" id="3.40.30.10">
    <property type="entry name" value="Glutaredoxin"/>
    <property type="match status" value="1"/>
</dbReference>
<dbReference type="RefSeq" id="WP_345339730.1">
    <property type="nucleotide sequence ID" value="NZ_BAABLI010000011.1"/>
</dbReference>
<reference evidence="3" key="1">
    <citation type="journal article" date="2019" name="Int. J. Syst. Evol. Microbiol.">
        <title>The Global Catalogue of Microorganisms (GCM) 10K type strain sequencing project: providing services to taxonomists for standard genome sequencing and annotation.</title>
        <authorList>
            <consortium name="The Broad Institute Genomics Platform"/>
            <consortium name="The Broad Institute Genome Sequencing Center for Infectious Disease"/>
            <person name="Wu L."/>
            <person name="Ma J."/>
        </authorList>
    </citation>
    <scope>NUCLEOTIDE SEQUENCE [LARGE SCALE GENOMIC DNA]</scope>
    <source>
        <strain evidence="3">CGMCC 1.10992</strain>
    </source>
</reference>
<keyword evidence="3" id="KW-1185">Reference proteome</keyword>
<evidence type="ECO:0000259" key="1">
    <source>
        <dbReference type="Pfam" id="PF01323"/>
    </source>
</evidence>
<evidence type="ECO:0000313" key="3">
    <source>
        <dbReference type="Proteomes" id="UP001597380"/>
    </source>
</evidence>
<dbReference type="InterPro" id="IPR036249">
    <property type="entry name" value="Thioredoxin-like_sf"/>
</dbReference>
<dbReference type="PANTHER" id="PTHR13887:SF41">
    <property type="entry name" value="THIOREDOXIN SUPERFAMILY PROTEIN"/>
    <property type="match status" value="1"/>
</dbReference>
<dbReference type="CDD" id="cd03024">
    <property type="entry name" value="DsbA_FrnE"/>
    <property type="match status" value="1"/>
</dbReference>
<evidence type="ECO:0000313" key="2">
    <source>
        <dbReference type="EMBL" id="MFD2096965.1"/>
    </source>
</evidence>
<sequence>MSQSNTAKKHVRIDIVSDVVCPWCVIGYKRLEKALSTMDSEIEAEIHWHPFELNRKMPEGGENLRAHLAAKYGTTLEGSIRARANLTELGAELGFRFDYFDEMKMFNTFKAHQLLHYAREYAREQGKETELKLRLFSAFFGERKEIDQNEVLVAEAVAVGLDEGECRALLSDGRFADAVRTEQVTWLNRGVHAVPTFVLNGERAISGAHEVSAMQQMLESCAQQIES</sequence>
<dbReference type="EMBL" id="JBHUHT010000014">
    <property type="protein sequence ID" value="MFD2096965.1"/>
    <property type="molecule type" value="Genomic_DNA"/>
</dbReference>
<organism evidence="2 3">
    <name type="scientific">Corallincola platygyrae</name>
    <dbReference type="NCBI Taxonomy" id="1193278"/>
    <lineage>
        <taxon>Bacteria</taxon>
        <taxon>Pseudomonadati</taxon>
        <taxon>Pseudomonadota</taxon>
        <taxon>Gammaproteobacteria</taxon>
        <taxon>Alteromonadales</taxon>
        <taxon>Psychromonadaceae</taxon>
        <taxon>Corallincola</taxon>
    </lineage>
</organism>